<dbReference type="InterPro" id="IPR002347">
    <property type="entry name" value="SDR_fam"/>
</dbReference>
<organism evidence="3 4">
    <name type="scientific">Henriciella pelagia</name>
    <dbReference type="NCBI Taxonomy" id="1977912"/>
    <lineage>
        <taxon>Bacteria</taxon>
        <taxon>Pseudomonadati</taxon>
        <taxon>Pseudomonadota</taxon>
        <taxon>Alphaproteobacteria</taxon>
        <taxon>Hyphomonadales</taxon>
        <taxon>Hyphomonadaceae</taxon>
        <taxon>Henriciella</taxon>
    </lineage>
</organism>
<sequence length="280" mass="29491">MESFVLNKLRLSLKDNGEIMLHRGKTALVTGSSSGIGKAIAEAFAAEGANVVLNGLVKPGEEDALVQEFESKYDGKFGFSGANLTDPEAIEGLISYAARDFGGVDILVNNAGVQHVSPIEDFPVAKWDLIISLNLSAAFHTTRMCMKPMKEKGWGRIVNTASAHALVASPYKAAYVAAKHGIAGLTKVVALEGAQHGVRCNAICPGYVHTPLVDAQIADTAKARGITEDEVKQNVLLAAQPTKEFVTAVQVGAMAVFLTSPAGDQINGALMQMDGGWVAQ</sequence>
<dbReference type="InterPro" id="IPR050259">
    <property type="entry name" value="SDR"/>
</dbReference>
<comment type="caution">
    <text evidence="3">The sequence shown here is derived from an EMBL/GenBank/DDBJ whole genome shotgun (WGS) entry which is preliminary data.</text>
</comment>
<dbReference type="NCBIfam" id="TIGR01963">
    <property type="entry name" value="PHB_DH"/>
    <property type="match status" value="1"/>
</dbReference>
<dbReference type="PRINTS" id="PR00080">
    <property type="entry name" value="SDRFAMILY"/>
</dbReference>
<name>A0ABQ1JSW4_9PROT</name>
<accession>A0ABQ1JSW4</accession>
<dbReference type="PANTHER" id="PTHR42879">
    <property type="entry name" value="3-OXOACYL-(ACYL-CARRIER-PROTEIN) REDUCTASE"/>
    <property type="match status" value="1"/>
</dbReference>
<evidence type="ECO:0000313" key="3">
    <source>
        <dbReference type="EMBL" id="GGB73413.1"/>
    </source>
</evidence>
<comment type="similarity">
    <text evidence="1 2">Belongs to the short-chain dehydrogenases/reductases (SDR) family.</text>
</comment>
<dbReference type="PANTHER" id="PTHR42879:SF2">
    <property type="entry name" value="3-OXOACYL-[ACYL-CARRIER-PROTEIN] REDUCTASE FABG"/>
    <property type="match status" value="1"/>
</dbReference>
<dbReference type="NCBIfam" id="NF009093">
    <property type="entry name" value="PRK12429.1"/>
    <property type="match status" value="1"/>
</dbReference>
<dbReference type="InterPro" id="IPR036291">
    <property type="entry name" value="NAD(P)-bd_dom_sf"/>
</dbReference>
<dbReference type="EMBL" id="BMKF01000002">
    <property type="protein sequence ID" value="GGB73413.1"/>
    <property type="molecule type" value="Genomic_DNA"/>
</dbReference>
<dbReference type="PROSITE" id="PS00061">
    <property type="entry name" value="ADH_SHORT"/>
    <property type="match status" value="1"/>
</dbReference>
<dbReference type="Gene3D" id="3.40.50.720">
    <property type="entry name" value="NAD(P)-binding Rossmann-like Domain"/>
    <property type="match status" value="1"/>
</dbReference>
<evidence type="ECO:0000256" key="1">
    <source>
        <dbReference type="ARBA" id="ARBA00006484"/>
    </source>
</evidence>
<gene>
    <name evidence="3" type="ORF">GCM10011503_22630</name>
</gene>
<dbReference type="InterPro" id="IPR011294">
    <property type="entry name" value="3-OHbutyrate_DH"/>
</dbReference>
<keyword evidence="4" id="KW-1185">Reference proteome</keyword>
<evidence type="ECO:0000256" key="2">
    <source>
        <dbReference type="RuleBase" id="RU000363"/>
    </source>
</evidence>
<evidence type="ECO:0000313" key="4">
    <source>
        <dbReference type="Proteomes" id="UP000628854"/>
    </source>
</evidence>
<reference evidence="4" key="1">
    <citation type="journal article" date="2019" name="Int. J. Syst. Evol. Microbiol.">
        <title>The Global Catalogue of Microorganisms (GCM) 10K type strain sequencing project: providing services to taxonomists for standard genome sequencing and annotation.</title>
        <authorList>
            <consortium name="The Broad Institute Genomics Platform"/>
            <consortium name="The Broad Institute Genome Sequencing Center for Infectious Disease"/>
            <person name="Wu L."/>
            <person name="Ma J."/>
        </authorList>
    </citation>
    <scope>NUCLEOTIDE SEQUENCE [LARGE SCALE GENOMIC DNA]</scope>
    <source>
        <strain evidence="4">CGMCC 1.15928</strain>
    </source>
</reference>
<dbReference type="Proteomes" id="UP000628854">
    <property type="component" value="Unassembled WGS sequence"/>
</dbReference>
<dbReference type="InterPro" id="IPR020904">
    <property type="entry name" value="Sc_DH/Rdtase_CS"/>
</dbReference>
<dbReference type="SUPFAM" id="SSF51735">
    <property type="entry name" value="NAD(P)-binding Rossmann-fold domains"/>
    <property type="match status" value="1"/>
</dbReference>
<protein>
    <submittedName>
        <fullName evidence="3">3-hydroxybutyrate dehydrogenase</fullName>
    </submittedName>
</protein>
<dbReference type="Pfam" id="PF00106">
    <property type="entry name" value="adh_short"/>
    <property type="match status" value="1"/>
</dbReference>
<dbReference type="PRINTS" id="PR00081">
    <property type="entry name" value="GDHRDH"/>
</dbReference>
<proteinExistence type="inferred from homology"/>